<sequence length="438" mass="47300">MAAAMPAAAAPSKVLHIRNLPEGATEGEISAACAPFGAMSQVMTSVGRDRNQAFVQFVDINSAIQMVAHYSNASETLLIRGKPAYVQYSNRQELTSNPRDNPSKVLLITMDSSASRSVTVDILQALFSTFGFVEKIATFEKGQGFQALVQFDAPHVAQSAKDALDGRPIPQYLAPASPPLPMRINFSSHNDITVKFQGHKSRDYTNPYLPVASNATDLPQAAMAPILPPPTPSASQKDGNVLLCVIDNAAYPMTVEPLHTVFSKYGTVEKIAIFEKNNTWQALVQYSDIQSANNAKLALEGHAIFEGGYNKLRLSTSVHRDLTIRVNNERSWDYTEGRGTAFKPPEGSQNGAPSSNEPNFTGIDFEQAHEAVVKLAQQSIGGQNMAPPTAASLSSSLMMQPPQHQLLSGYPQAPDAFAYLSSPGQYGLAPLGRPPHQY</sequence>
<reference evidence="4" key="1">
    <citation type="submission" date="2014-05" db="EMBL/GenBank/DDBJ databases">
        <title>The transcriptome of the halophilic microalga Tetraselmis sp. GSL018 isolated from the Great Salt Lake, Utah.</title>
        <authorList>
            <person name="Jinkerson R.E."/>
            <person name="D'Adamo S."/>
            <person name="Posewitz M.C."/>
        </authorList>
    </citation>
    <scope>NUCLEOTIDE SEQUENCE</scope>
    <source>
        <strain evidence="4">GSL018</strain>
    </source>
</reference>
<dbReference type="InterPro" id="IPR000504">
    <property type="entry name" value="RRM_dom"/>
</dbReference>
<dbReference type="Gene3D" id="3.30.70.330">
    <property type="match status" value="3"/>
</dbReference>
<dbReference type="InterPro" id="IPR012677">
    <property type="entry name" value="Nucleotide-bd_a/b_plait_sf"/>
</dbReference>
<dbReference type="PROSITE" id="PS50102">
    <property type="entry name" value="RRM"/>
    <property type="match status" value="2"/>
</dbReference>
<dbReference type="PANTHER" id="PTHR15592">
    <property type="entry name" value="MATRIN 3/NUCLEAR PROTEIN 220-RELATED"/>
    <property type="match status" value="1"/>
</dbReference>
<dbReference type="InterPro" id="IPR035979">
    <property type="entry name" value="RBD_domain_sf"/>
</dbReference>
<dbReference type="Pfam" id="PF00076">
    <property type="entry name" value="RRM_1"/>
    <property type="match status" value="1"/>
</dbReference>
<feature type="domain" description="RRM" evidence="3">
    <location>
        <begin position="13"/>
        <end position="91"/>
    </location>
</feature>
<dbReference type="SUPFAM" id="SSF54928">
    <property type="entry name" value="RNA-binding domain, RBD"/>
    <property type="match status" value="3"/>
</dbReference>
<keyword evidence="1" id="KW-0694">RNA-binding</keyword>
<protein>
    <submittedName>
        <fullName evidence="4">Polypyrimidine tract-binding protein 2</fullName>
    </submittedName>
</protein>
<feature type="region of interest" description="Disordered" evidence="2">
    <location>
        <begin position="335"/>
        <end position="361"/>
    </location>
</feature>
<evidence type="ECO:0000256" key="1">
    <source>
        <dbReference type="PROSITE-ProRule" id="PRU00176"/>
    </source>
</evidence>
<dbReference type="AlphaFoldDB" id="A0A061QY32"/>
<evidence type="ECO:0000313" key="4">
    <source>
        <dbReference type="EMBL" id="JAC63201.1"/>
    </source>
</evidence>
<dbReference type="SMART" id="SM00360">
    <property type="entry name" value="RRM"/>
    <property type="match status" value="3"/>
</dbReference>
<dbReference type="EMBL" id="GBEZ01023706">
    <property type="protein sequence ID" value="JAC63201.1"/>
    <property type="molecule type" value="Transcribed_RNA"/>
</dbReference>
<proteinExistence type="predicted"/>
<dbReference type="GO" id="GO:0003723">
    <property type="term" value="F:RNA binding"/>
    <property type="evidence" value="ECO:0007669"/>
    <property type="project" value="UniProtKB-UniRule"/>
</dbReference>
<accession>A0A061QY32</accession>
<feature type="domain" description="RRM" evidence="3">
    <location>
        <begin position="242"/>
        <end position="317"/>
    </location>
</feature>
<organism evidence="4">
    <name type="scientific">Tetraselmis sp. GSL018</name>
    <dbReference type="NCBI Taxonomy" id="582737"/>
    <lineage>
        <taxon>Eukaryota</taxon>
        <taxon>Viridiplantae</taxon>
        <taxon>Chlorophyta</taxon>
        <taxon>core chlorophytes</taxon>
        <taxon>Chlorodendrophyceae</taxon>
        <taxon>Chlorodendrales</taxon>
        <taxon>Chlorodendraceae</taxon>
        <taxon>Tetraselmis</taxon>
    </lineage>
</organism>
<evidence type="ECO:0000259" key="3">
    <source>
        <dbReference type="PROSITE" id="PS50102"/>
    </source>
</evidence>
<dbReference type="Pfam" id="PF13893">
    <property type="entry name" value="RRM_5"/>
    <property type="match status" value="2"/>
</dbReference>
<feature type="compositionally biased region" description="Polar residues" evidence="2">
    <location>
        <begin position="347"/>
        <end position="359"/>
    </location>
</feature>
<gene>
    <name evidence="4" type="primary">PTBP2</name>
    <name evidence="4" type="ORF">TSPGSL018_21220</name>
</gene>
<name>A0A061QY32_9CHLO</name>
<evidence type="ECO:0000256" key="2">
    <source>
        <dbReference type="SAM" id="MobiDB-lite"/>
    </source>
</evidence>